<keyword evidence="6" id="KW-0472">Membrane</keyword>
<evidence type="ECO:0000256" key="5">
    <source>
        <dbReference type="ARBA" id="ARBA00023034"/>
    </source>
</evidence>
<evidence type="ECO:0000313" key="9">
    <source>
        <dbReference type="Proteomes" id="UP001295444"/>
    </source>
</evidence>
<evidence type="ECO:0000256" key="6">
    <source>
        <dbReference type="ARBA" id="ARBA00023136"/>
    </source>
</evidence>
<feature type="domain" description="Alpha 1,4-glycosyltransferase" evidence="7">
    <location>
        <begin position="571"/>
        <end position="696"/>
    </location>
</feature>
<proteinExistence type="inferred from homology"/>
<dbReference type="PANTHER" id="PTHR12042">
    <property type="entry name" value="LACTOSYLCERAMIDE 4-ALPHA-GALACTOSYLTRANSFERASE ALPHA- 1,4-GALACTOSYLTRANSFERASE"/>
    <property type="match status" value="1"/>
</dbReference>
<comment type="subcellular location">
    <subcellularLocation>
        <location evidence="1">Golgi apparatus membrane</location>
        <topology evidence="1">Single-pass type II membrane protein</topology>
    </subcellularLocation>
</comment>
<dbReference type="EMBL" id="OW240913">
    <property type="protein sequence ID" value="CAH2246400.1"/>
    <property type="molecule type" value="Genomic_DNA"/>
</dbReference>
<protein>
    <recommendedName>
        <fullName evidence="7">Alpha 1,4-glycosyltransferase domain-containing protein</fullName>
    </recommendedName>
</protein>
<dbReference type="Gene3D" id="3.90.550.20">
    <property type="match status" value="2"/>
</dbReference>
<dbReference type="SUPFAM" id="SSF53448">
    <property type="entry name" value="Nucleotide-diphospho-sugar transferases"/>
    <property type="match status" value="2"/>
</dbReference>
<reference evidence="8" key="1">
    <citation type="submission" date="2022-03" db="EMBL/GenBank/DDBJ databases">
        <authorList>
            <person name="Alioto T."/>
            <person name="Alioto T."/>
            <person name="Gomez Garrido J."/>
        </authorList>
    </citation>
    <scope>NUCLEOTIDE SEQUENCE</scope>
</reference>
<dbReference type="GO" id="GO:0006493">
    <property type="term" value="P:protein O-linked glycosylation"/>
    <property type="evidence" value="ECO:0007669"/>
    <property type="project" value="TreeGrafter"/>
</dbReference>
<keyword evidence="5" id="KW-0333">Golgi apparatus</keyword>
<evidence type="ECO:0000256" key="4">
    <source>
        <dbReference type="ARBA" id="ARBA00022679"/>
    </source>
</evidence>
<dbReference type="PANTHER" id="PTHR12042:SF16">
    <property type="entry name" value="ALPHA-1,4-N-ACETYLGLUCOSAMINYLTRANSFERASE"/>
    <property type="match status" value="1"/>
</dbReference>
<gene>
    <name evidence="8" type="ORF">PECUL_23A048409</name>
</gene>
<keyword evidence="4" id="KW-0808">Transferase</keyword>
<keyword evidence="9" id="KW-1185">Reference proteome</keyword>
<dbReference type="AlphaFoldDB" id="A0AAD1RAS6"/>
<evidence type="ECO:0000259" key="7">
    <source>
        <dbReference type="Pfam" id="PF04572"/>
    </source>
</evidence>
<dbReference type="GO" id="GO:0000139">
    <property type="term" value="C:Golgi membrane"/>
    <property type="evidence" value="ECO:0007669"/>
    <property type="project" value="UniProtKB-SubCell"/>
</dbReference>
<dbReference type="Pfam" id="PF04572">
    <property type="entry name" value="Gb3_synth"/>
    <property type="match status" value="2"/>
</dbReference>
<evidence type="ECO:0000256" key="1">
    <source>
        <dbReference type="ARBA" id="ARBA00004323"/>
    </source>
</evidence>
<dbReference type="InterPro" id="IPR029044">
    <property type="entry name" value="Nucleotide-diphossugar_trans"/>
</dbReference>
<sequence>MLIQVALSGNKIMIKHKKLLAILLILVAFASFISLKSIQKQNRITEVLRFLIPTEAPDDDGNVRSLETLNFLTPNDVLGKGNGILMLEISDRMDPPPLVLCSVESAARVYSRRPVAFFMKGLPDINSTDYQEQARKRFPTLSTFENIYYFPLRMDKLYSYTPLLTWYKKVNPQKEMYWIHVSSDACRFASMWKYGGLYMDTDIISMQPIPNKNFLAGQSFDVCSSSVFGLDPHHKFTWECMEDFVKNYRGEEWGYQGPGLFTRVLLRWCGMPKFESTADARCGDISYLHPERLYPIPWHSWRRYFEVWNPLPTFNDSYALHLWNFMNKKNEHTVFPGSNTLVEHLFQQYCPTTYAAPLRTGPLRLGSVLVLQAAAQSFCPFLQFVYPAHAESGSCNLCSLFNAAKNKSLNVLTPGDVLSEGNGVILLEISERMNPPPLVLCSIESAARVYPERPVAFFMKGLPDINSTDYQAQARRTFPTLSSYENIYFFPLRMDELYAGTPLLDWYKKVNPKKEKYWIHVSSDGLRFASIWKYGGLYFDADVISMRPIPHKNFLAAETLSVCSSSVFGLNRHHSFTWKCMEDFVKNYKGEVWGYQGPSLFTRIMKQWCVLPPFKNTEDVTCGNIPYLNPQRFYPIPWGAWKRYYDVWEELPTFNNSYSLHLWNYMNRNNEKIVVVGSNTLVEHLFQHYCPTTYAELSILCFKHMVIYLQYVSAQPDSHIRDRDMVNGINFNVANGCFNSKKCFATGLSEQPSLYANLMEDRCPLIRSQIAISVFPI</sequence>
<evidence type="ECO:0000313" key="8">
    <source>
        <dbReference type="EMBL" id="CAH2246400.1"/>
    </source>
</evidence>
<dbReference type="GO" id="GO:0008375">
    <property type="term" value="F:acetylglucosaminyltransferase activity"/>
    <property type="evidence" value="ECO:0007669"/>
    <property type="project" value="TreeGrafter"/>
</dbReference>
<evidence type="ECO:0000256" key="2">
    <source>
        <dbReference type="ARBA" id="ARBA00009003"/>
    </source>
</evidence>
<dbReference type="InterPro" id="IPR007577">
    <property type="entry name" value="GlycoTrfase_DXD_sugar-bd_CS"/>
</dbReference>
<evidence type="ECO:0000256" key="3">
    <source>
        <dbReference type="ARBA" id="ARBA00022676"/>
    </source>
</evidence>
<name>A0AAD1RAS6_PELCU</name>
<dbReference type="InterPro" id="IPR051981">
    <property type="entry name" value="Glycosyltransf_32"/>
</dbReference>
<keyword evidence="3" id="KW-0328">Glycosyltransferase</keyword>
<comment type="similarity">
    <text evidence="2">Belongs to the glycosyltransferase 32 family.</text>
</comment>
<feature type="domain" description="Alpha 1,4-glycosyltransferase" evidence="7">
    <location>
        <begin position="231"/>
        <end position="356"/>
    </location>
</feature>
<dbReference type="InterPro" id="IPR007652">
    <property type="entry name" value="A1-4-GlycosylTfrase_dom"/>
</dbReference>
<accession>A0AAD1RAS6</accession>
<dbReference type="Pfam" id="PF04488">
    <property type="entry name" value="Gly_transf_sug"/>
    <property type="match status" value="2"/>
</dbReference>
<dbReference type="Proteomes" id="UP001295444">
    <property type="component" value="Chromosome 02"/>
</dbReference>
<organism evidence="8 9">
    <name type="scientific">Pelobates cultripes</name>
    <name type="common">Western spadefoot toad</name>
    <dbReference type="NCBI Taxonomy" id="61616"/>
    <lineage>
        <taxon>Eukaryota</taxon>
        <taxon>Metazoa</taxon>
        <taxon>Chordata</taxon>
        <taxon>Craniata</taxon>
        <taxon>Vertebrata</taxon>
        <taxon>Euteleostomi</taxon>
        <taxon>Amphibia</taxon>
        <taxon>Batrachia</taxon>
        <taxon>Anura</taxon>
        <taxon>Pelobatoidea</taxon>
        <taxon>Pelobatidae</taxon>
        <taxon>Pelobates</taxon>
    </lineage>
</organism>